<keyword evidence="11" id="KW-0862">Zinc</keyword>
<dbReference type="GO" id="GO:0004177">
    <property type="term" value="F:aminopeptidase activity"/>
    <property type="evidence" value="ECO:0007669"/>
    <property type="project" value="UniProtKB-KW"/>
</dbReference>
<evidence type="ECO:0000256" key="12">
    <source>
        <dbReference type="ARBA" id="ARBA00023049"/>
    </source>
</evidence>
<keyword evidence="14" id="KW-0732">Signal</keyword>
<keyword evidence="8" id="KW-0645">Protease</keyword>
<dbReference type="PANTHER" id="PTHR45726:SF3">
    <property type="entry name" value="LEUKOTRIENE A-4 HYDROLASE"/>
    <property type="match status" value="1"/>
</dbReference>
<evidence type="ECO:0000313" key="17">
    <source>
        <dbReference type="Proteomes" id="UP001566331"/>
    </source>
</evidence>
<dbReference type="InterPro" id="IPR049980">
    <property type="entry name" value="LTA4H_cat"/>
</dbReference>
<dbReference type="SMART" id="SM01263">
    <property type="entry name" value="Leuk-A4-hydro_C"/>
    <property type="match status" value="1"/>
</dbReference>
<dbReference type="Gene3D" id="3.30.2010.30">
    <property type="match status" value="1"/>
</dbReference>
<dbReference type="Proteomes" id="UP001566331">
    <property type="component" value="Unassembled WGS sequence"/>
</dbReference>
<evidence type="ECO:0000256" key="6">
    <source>
        <dbReference type="ARBA" id="ARBA00015611"/>
    </source>
</evidence>
<reference evidence="16 17" key="1">
    <citation type="submission" date="2024-07" db="EMBL/GenBank/DDBJ databases">
        <title>Luteimonas salilacus sp. nov., isolated from the shore soil of Salt Lake in Tibet of China.</title>
        <authorList>
            <person name="Zhang X."/>
            <person name="Li A."/>
        </authorList>
    </citation>
    <scope>NUCLEOTIDE SEQUENCE [LARGE SCALE GENOMIC DNA]</scope>
    <source>
        <strain evidence="16 17">B3-2-R+30</strain>
    </source>
</reference>
<evidence type="ECO:0000256" key="8">
    <source>
        <dbReference type="ARBA" id="ARBA00022670"/>
    </source>
</evidence>
<feature type="domain" description="Peptidase M1 leukotriene A4 hydrolase/aminopeptidase C-terminal" evidence="15">
    <location>
        <begin position="505"/>
        <end position="640"/>
    </location>
</feature>
<evidence type="ECO:0000259" key="15">
    <source>
        <dbReference type="SMART" id="SM01263"/>
    </source>
</evidence>
<comment type="similarity">
    <text evidence="4">Belongs to the peptidase M1 family.</text>
</comment>
<keyword evidence="9" id="KW-0479">Metal-binding</keyword>
<dbReference type="Pfam" id="PF01433">
    <property type="entry name" value="Peptidase_M1"/>
    <property type="match status" value="1"/>
</dbReference>
<dbReference type="Pfam" id="PF09127">
    <property type="entry name" value="Leuk-A4-hydro_C"/>
    <property type="match status" value="1"/>
</dbReference>
<keyword evidence="17" id="KW-1185">Reference proteome</keyword>
<dbReference type="InterPro" id="IPR045357">
    <property type="entry name" value="Aminopeptidase_N-like_N"/>
</dbReference>
<comment type="cofactor">
    <cofactor evidence="2">
        <name>Zn(2+)</name>
        <dbReference type="ChEBI" id="CHEBI:29105"/>
    </cofactor>
</comment>
<dbReference type="CDD" id="cd09599">
    <property type="entry name" value="M1_LTA4H"/>
    <property type="match status" value="1"/>
</dbReference>
<keyword evidence="10 16" id="KW-0378">Hydrolase</keyword>
<evidence type="ECO:0000256" key="1">
    <source>
        <dbReference type="ARBA" id="ARBA00000098"/>
    </source>
</evidence>
<keyword evidence="7" id="KW-0963">Cytoplasm</keyword>
<name>A0ABV4HSD3_9GAMM</name>
<dbReference type="Gene3D" id="1.25.40.320">
    <property type="entry name" value="Peptidase M1, leukotriene A4 hydrolase/aminopeptidase C-terminal domain"/>
    <property type="match status" value="1"/>
</dbReference>
<evidence type="ECO:0000256" key="3">
    <source>
        <dbReference type="ARBA" id="ARBA00004496"/>
    </source>
</evidence>
<sequence>MRFPPIRSGRLIPLVALSLLALFAAGCQREATPETATPTARPETAVSAEDRDEHSYAEPEKVVIDDLALDLALDFDSKTLAGTATYTLDWKDDGATQLVLDTRDLAIEQVEGQTDGGWQPLQYTLDAPDELLGSRLAIETPERNALVRVTYRTSPEASGLQWLEPSMTEGGELPFMFSQSQAIHARSWVPLQDTPSVRYTYSAKIASRPDVMVLMSADNDPAAERDGDYAFEMPQKIPSYLMAIAAGDLVFQPISQRAGVWAEPATVDAAVAEFADTEEMIRTTEQLYGPYRWERYDLLILPPSFPFGGMENPRLSFITPTVIVGDKSLVSLIAHELAHSWSGNLVTNASWKDMWLNEGFTSYVENRIVEALYGKEIADMEFVIAREGLQKELADTRSELQVLAVRPGDARDPDDTFGAVAYDKGAWFLQFLEERFGRETLDAFLRGYFDHFAFQSISTATFVEYAKAELLPKKQDAVTEAELEEWLYEPGIPASAPQVLSPRLGLVDSARLAWLGSEQLPPQSMTAEWTTQEWIHFLEGMPETLTLEQMSQLDTAYGFSDTPNGELAMRWYPLAVRSGYAIAYEPMSAFLQRIGRRKLIIPVYEALAQSEEGLAFARRVFERARPGYHPITTASVQKTLDEAKPKPAPAVTPPPESEVEGDTGADGTTPQAPPAG</sequence>
<keyword evidence="16" id="KW-0031">Aminopeptidase</keyword>
<protein>
    <recommendedName>
        <fullName evidence="6">Aminopeptidase N</fullName>
        <ecNumber evidence="5">3.4.11.2</ecNumber>
    </recommendedName>
</protein>
<dbReference type="InterPro" id="IPR042097">
    <property type="entry name" value="Aminopeptidase_N-like_N_sf"/>
</dbReference>
<feature type="compositionally biased region" description="Basic and acidic residues" evidence="13">
    <location>
        <begin position="48"/>
        <end position="57"/>
    </location>
</feature>
<dbReference type="InterPro" id="IPR014782">
    <property type="entry name" value="Peptidase_M1_dom"/>
</dbReference>
<evidence type="ECO:0000256" key="10">
    <source>
        <dbReference type="ARBA" id="ARBA00022801"/>
    </source>
</evidence>
<feature type="compositionally biased region" description="Pro residues" evidence="13">
    <location>
        <begin position="646"/>
        <end position="656"/>
    </location>
</feature>
<evidence type="ECO:0000256" key="14">
    <source>
        <dbReference type="SAM" id="SignalP"/>
    </source>
</evidence>
<dbReference type="InterPro" id="IPR015211">
    <property type="entry name" value="Peptidase_M1_C"/>
</dbReference>
<evidence type="ECO:0000256" key="13">
    <source>
        <dbReference type="SAM" id="MobiDB-lite"/>
    </source>
</evidence>
<accession>A0ABV4HSD3</accession>
<evidence type="ECO:0000256" key="4">
    <source>
        <dbReference type="ARBA" id="ARBA00010136"/>
    </source>
</evidence>
<evidence type="ECO:0000256" key="7">
    <source>
        <dbReference type="ARBA" id="ARBA00022490"/>
    </source>
</evidence>
<comment type="catalytic activity">
    <reaction evidence="1">
        <text>Release of an N-terminal amino acid, Xaa-|-Yaa- from a peptide, amide or arylamide. Xaa is preferably Ala, but may be most amino acids including Pro (slow action). When a terminal hydrophobic residue is followed by a prolyl residue, the two may be released as an intact Xaa-Pro dipeptide.</text>
        <dbReference type="EC" id="3.4.11.2"/>
    </reaction>
</comment>
<comment type="subcellular location">
    <subcellularLocation>
        <location evidence="3">Cytoplasm</location>
    </subcellularLocation>
</comment>
<dbReference type="RefSeq" id="WP_370561737.1">
    <property type="nucleotide sequence ID" value="NZ_JBFWIB010000001.1"/>
</dbReference>
<dbReference type="EC" id="3.4.11.2" evidence="5"/>
<gene>
    <name evidence="16" type="ORF">AB6713_13815</name>
</gene>
<dbReference type="PANTHER" id="PTHR45726">
    <property type="entry name" value="LEUKOTRIENE A-4 HYDROLASE"/>
    <property type="match status" value="1"/>
</dbReference>
<dbReference type="InterPro" id="IPR038502">
    <property type="entry name" value="M1_LTA-4_hydro/amino_C_sf"/>
</dbReference>
<dbReference type="PROSITE" id="PS51257">
    <property type="entry name" value="PROKAR_LIPOPROTEIN"/>
    <property type="match status" value="1"/>
</dbReference>
<dbReference type="InterPro" id="IPR034015">
    <property type="entry name" value="M1_LTA4H"/>
</dbReference>
<feature type="region of interest" description="Disordered" evidence="13">
    <location>
        <begin position="31"/>
        <end position="57"/>
    </location>
</feature>
<comment type="caution">
    <text evidence="16">The sequence shown here is derived from an EMBL/GenBank/DDBJ whole genome shotgun (WGS) entry which is preliminary data.</text>
</comment>
<evidence type="ECO:0000256" key="11">
    <source>
        <dbReference type="ARBA" id="ARBA00022833"/>
    </source>
</evidence>
<dbReference type="EMBL" id="JBFWIC010000020">
    <property type="protein sequence ID" value="MEZ0475678.1"/>
    <property type="molecule type" value="Genomic_DNA"/>
</dbReference>
<dbReference type="Pfam" id="PF17900">
    <property type="entry name" value="Peptidase_M1_N"/>
    <property type="match status" value="1"/>
</dbReference>
<dbReference type="PRINTS" id="PR00756">
    <property type="entry name" value="ALADIPTASE"/>
</dbReference>
<feature type="compositionally biased region" description="Low complexity" evidence="13">
    <location>
        <begin position="31"/>
        <end position="45"/>
    </location>
</feature>
<feature type="region of interest" description="Disordered" evidence="13">
    <location>
        <begin position="632"/>
        <end position="676"/>
    </location>
</feature>
<evidence type="ECO:0000256" key="9">
    <source>
        <dbReference type="ARBA" id="ARBA00022723"/>
    </source>
</evidence>
<dbReference type="SUPFAM" id="SSF55486">
    <property type="entry name" value="Metalloproteases ('zincins'), catalytic domain"/>
    <property type="match status" value="1"/>
</dbReference>
<dbReference type="InterPro" id="IPR001930">
    <property type="entry name" value="Peptidase_M1"/>
</dbReference>
<dbReference type="SUPFAM" id="SSF48371">
    <property type="entry name" value="ARM repeat"/>
    <property type="match status" value="1"/>
</dbReference>
<evidence type="ECO:0000256" key="5">
    <source>
        <dbReference type="ARBA" id="ARBA00012564"/>
    </source>
</evidence>
<evidence type="ECO:0000256" key="2">
    <source>
        <dbReference type="ARBA" id="ARBA00001947"/>
    </source>
</evidence>
<feature type="chain" id="PRO_5047065816" description="Aminopeptidase N" evidence="14">
    <location>
        <begin position="25"/>
        <end position="676"/>
    </location>
</feature>
<evidence type="ECO:0000313" key="16">
    <source>
        <dbReference type="EMBL" id="MEZ0475678.1"/>
    </source>
</evidence>
<feature type="signal peptide" evidence="14">
    <location>
        <begin position="1"/>
        <end position="24"/>
    </location>
</feature>
<proteinExistence type="inferred from homology"/>
<dbReference type="Gene3D" id="2.60.40.1730">
    <property type="entry name" value="tricorn interacting facor f3 domain"/>
    <property type="match status" value="1"/>
</dbReference>
<dbReference type="InterPro" id="IPR016024">
    <property type="entry name" value="ARM-type_fold"/>
</dbReference>
<dbReference type="InterPro" id="IPR027268">
    <property type="entry name" value="Peptidase_M4/M1_CTD_sf"/>
</dbReference>
<dbReference type="SUPFAM" id="SSF63737">
    <property type="entry name" value="Leukotriene A4 hydrolase N-terminal domain"/>
    <property type="match status" value="1"/>
</dbReference>
<keyword evidence="12" id="KW-0482">Metalloprotease</keyword>
<organism evidence="16 17">
    <name type="scientific">Luteimonas salinilitoris</name>
    <dbReference type="NCBI Taxonomy" id="3237697"/>
    <lineage>
        <taxon>Bacteria</taxon>
        <taxon>Pseudomonadati</taxon>
        <taxon>Pseudomonadota</taxon>
        <taxon>Gammaproteobacteria</taxon>
        <taxon>Lysobacterales</taxon>
        <taxon>Lysobacteraceae</taxon>
        <taxon>Luteimonas</taxon>
    </lineage>
</organism>
<dbReference type="Gene3D" id="1.10.390.10">
    <property type="entry name" value="Neutral Protease Domain 2"/>
    <property type="match status" value="1"/>
</dbReference>